<dbReference type="Proteomes" id="UP000077755">
    <property type="component" value="Chromosome 6"/>
</dbReference>
<keyword evidence="4" id="KW-1185">Reference proteome</keyword>
<dbReference type="PANTHER" id="PTHR37250:SF1">
    <property type="entry name" value="OS05G0496000 PROTEIN"/>
    <property type="match status" value="1"/>
</dbReference>
<evidence type="ECO:0000313" key="3">
    <source>
        <dbReference type="EMBL" id="WOH06424.1"/>
    </source>
</evidence>
<sequence>MLIKSLLLGFCKNKSSMKNQERISGRPEFKDNQDRKEHLTDPRDIGDTAQLEKVHPGGSKNAVSDVNPEKKVLADMNMEAPITSDDVMRAGGFGARDDIGCFLPVASDSTDFEASLRGAREYEDPQEGIGKPGLGWKEDGK</sequence>
<proteinExistence type="predicted"/>
<protein>
    <submittedName>
        <fullName evidence="3">Uncharacterized protein</fullName>
    </submittedName>
</protein>
<reference evidence="3" key="1">
    <citation type="journal article" date="2016" name="Nat. Genet.">
        <title>A high-quality carrot genome assembly provides new insights into carotenoid accumulation and asterid genome evolution.</title>
        <authorList>
            <person name="Iorizzo M."/>
            <person name="Ellison S."/>
            <person name="Senalik D."/>
            <person name="Zeng P."/>
            <person name="Satapoomin P."/>
            <person name="Huang J."/>
            <person name="Bowman M."/>
            <person name="Iovene M."/>
            <person name="Sanseverino W."/>
            <person name="Cavagnaro P."/>
            <person name="Yildiz M."/>
            <person name="Macko-Podgorni A."/>
            <person name="Moranska E."/>
            <person name="Grzebelus E."/>
            <person name="Grzebelus D."/>
            <person name="Ashrafi H."/>
            <person name="Zheng Z."/>
            <person name="Cheng S."/>
            <person name="Spooner D."/>
            <person name="Van Deynze A."/>
            <person name="Simon P."/>
        </authorList>
    </citation>
    <scope>NUCLEOTIDE SEQUENCE</scope>
    <source>
        <tissue evidence="3">Leaf</tissue>
    </source>
</reference>
<gene>
    <name evidence="2" type="ORF">DCAR_0625841</name>
    <name evidence="3" type="ORF">DCAR_0625851</name>
</gene>
<evidence type="ECO:0000256" key="1">
    <source>
        <dbReference type="SAM" id="MobiDB-lite"/>
    </source>
</evidence>
<accession>A0AAF1B4L0</accession>
<feature type="region of interest" description="Disordered" evidence="1">
    <location>
        <begin position="118"/>
        <end position="141"/>
    </location>
</feature>
<dbReference type="EMBL" id="CP093348">
    <property type="protein sequence ID" value="WOH06414.1"/>
    <property type="molecule type" value="Genomic_DNA"/>
</dbReference>
<dbReference type="AlphaFoldDB" id="A0AAF1B4L0"/>
<evidence type="ECO:0000313" key="2">
    <source>
        <dbReference type="EMBL" id="WOH06414.1"/>
    </source>
</evidence>
<dbReference type="EMBL" id="CP093348">
    <property type="protein sequence ID" value="WOH06424.1"/>
    <property type="molecule type" value="Genomic_DNA"/>
</dbReference>
<reference evidence="3" key="2">
    <citation type="submission" date="2022-03" db="EMBL/GenBank/DDBJ databases">
        <title>Draft title - Genomic analysis of global carrot germplasm unveils the trajectory of domestication and the origin of high carotenoid orange carrot.</title>
        <authorList>
            <person name="Iorizzo M."/>
            <person name="Ellison S."/>
            <person name="Senalik D."/>
            <person name="Macko-Podgorni A."/>
            <person name="Grzebelus D."/>
            <person name="Bostan H."/>
            <person name="Rolling W."/>
            <person name="Curaba J."/>
            <person name="Simon P."/>
        </authorList>
    </citation>
    <scope>NUCLEOTIDE SEQUENCE</scope>
    <source>
        <tissue evidence="3">Leaf</tissue>
    </source>
</reference>
<organism evidence="3 4">
    <name type="scientific">Daucus carota subsp. sativus</name>
    <name type="common">Carrot</name>
    <dbReference type="NCBI Taxonomy" id="79200"/>
    <lineage>
        <taxon>Eukaryota</taxon>
        <taxon>Viridiplantae</taxon>
        <taxon>Streptophyta</taxon>
        <taxon>Embryophyta</taxon>
        <taxon>Tracheophyta</taxon>
        <taxon>Spermatophyta</taxon>
        <taxon>Magnoliopsida</taxon>
        <taxon>eudicotyledons</taxon>
        <taxon>Gunneridae</taxon>
        <taxon>Pentapetalae</taxon>
        <taxon>asterids</taxon>
        <taxon>campanulids</taxon>
        <taxon>Apiales</taxon>
        <taxon>Apiaceae</taxon>
        <taxon>Apioideae</taxon>
        <taxon>Scandiceae</taxon>
        <taxon>Daucinae</taxon>
        <taxon>Daucus</taxon>
        <taxon>Daucus sect. Daucus</taxon>
    </lineage>
</organism>
<feature type="compositionally biased region" description="Basic and acidic residues" evidence="1">
    <location>
        <begin position="19"/>
        <end position="55"/>
    </location>
</feature>
<dbReference type="PANTHER" id="PTHR37250">
    <property type="entry name" value="OS05G0496000 PROTEIN"/>
    <property type="match status" value="1"/>
</dbReference>
<evidence type="ECO:0000313" key="4">
    <source>
        <dbReference type="Proteomes" id="UP000077755"/>
    </source>
</evidence>
<name>A0AAF1B4L0_DAUCS</name>
<feature type="region of interest" description="Disordered" evidence="1">
    <location>
        <begin position="17"/>
        <end position="65"/>
    </location>
</feature>